<evidence type="ECO:0000313" key="1">
    <source>
        <dbReference type="EMBL" id="MCL1126977.1"/>
    </source>
</evidence>
<sequence>MFFNLIKTNTHIATASWVFETSANQKIKEQGIKINTVTLESLLRCQDSFVRQSVLLA</sequence>
<proteinExistence type="predicted"/>
<gene>
    <name evidence="1" type="ORF">L2764_21485</name>
</gene>
<dbReference type="RefSeq" id="WP_248942386.1">
    <property type="nucleotide sequence ID" value="NZ_JAKIKS010000119.1"/>
</dbReference>
<protein>
    <submittedName>
        <fullName evidence="1">Uncharacterized protein</fullName>
    </submittedName>
</protein>
<dbReference type="EMBL" id="JAKIKS010000119">
    <property type="protein sequence ID" value="MCL1126977.1"/>
    <property type="molecule type" value="Genomic_DNA"/>
</dbReference>
<dbReference type="Proteomes" id="UP001203423">
    <property type="component" value="Unassembled WGS sequence"/>
</dbReference>
<reference evidence="1 2" key="1">
    <citation type="submission" date="2022-01" db="EMBL/GenBank/DDBJ databases">
        <title>Whole genome-based taxonomy of the Shewanellaceae.</title>
        <authorList>
            <person name="Martin-Rodriguez A.J."/>
        </authorList>
    </citation>
    <scope>NUCLEOTIDE SEQUENCE [LARGE SCALE GENOMIC DNA]</scope>
    <source>
        <strain evidence="1 2">DSM 17177</strain>
    </source>
</reference>
<evidence type="ECO:0000313" key="2">
    <source>
        <dbReference type="Proteomes" id="UP001203423"/>
    </source>
</evidence>
<name>A0ABT0LGZ7_9GAMM</name>
<organism evidence="1 2">
    <name type="scientific">Shewanella surugensis</name>
    <dbReference type="NCBI Taxonomy" id="212020"/>
    <lineage>
        <taxon>Bacteria</taxon>
        <taxon>Pseudomonadati</taxon>
        <taxon>Pseudomonadota</taxon>
        <taxon>Gammaproteobacteria</taxon>
        <taxon>Alteromonadales</taxon>
        <taxon>Shewanellaceae</taxon>
        <taxon>Shewanella</taxon>
    </lineage>
</organism>
<comment type="caution">
    <text evidence="1">The sequence shown here is derived from an EMBL/GenBank/DDBJ whole genome shotgun (WGS) entry which is preliminary data.</text>
</comment>
<keyword evidence="2" id="KW-1185">Reference proteome</keyword>
<accession>A0ABT0LGZ7</accession>